<dbReference type="Gene3D" id="3.30.230.70">
    <property type="entry name" value="GHMP Kinase, N-terminal domain"/>
    <property type="match status" value="1"/>
</dbReference>
<dbReference type="SUPFAM" id="SSF46915">
    <property type="entry name" value="Polynucleotide phosphorylase/guanosine pentaphosphate synthase (PNPase/GPSI), domain 3"/>
    <property type="match status" value="1"/>
</dbReference>
<dbReference type="GO" id="GO:0000175">
    <property type="term" value="F:3'-5'-RNA exonuclease activity"/>
    <property type="evidence" value="ECO:0007669"/>
    <property type="project" value="TreeGrafter"/>
</dbReference>
<dbReference type="InterPro" id="IPR036345">
    <property type="entry name" value="ExoRNase_PH_dom2_sf"/>
</dbReference>
<accession>A0A553PSV6</accession>
<sequence length="440" mass="48126">MIMLEAEAQAVNRALVLDAIHLGAESAGLIARSAADNTEMWSNPANLDLSHDKQSRGVATFAIRDRAVAQLREKYPMHDTSLFHAFYTQLYGDLIKDLFFGRQTRVDGRAWDQIRPIVCERDLHKPLHGSALIQRALDSPKSALKADSLSVMTGGMKEKNFFVHYEFPPYATNEIGLSTVGRRELGHGALAEKGLRAVIPSNYPFTIRLTSEVLESYGSSSMASICGRSLALLDAGVPLTQSVAGVALGLVTEYDNDEIKRHQVLVDILGLEDYLGDMDFKMAVTKDGGITALQADIKIPGLPLHIVDDAVGKGVKALGRILDIMSTCIKEPRTDKTNLPVTEVLTIPAHKRTSFIGPGGRNLKKMQTEIGVQTSQGNDESSWTIFAPNAESLAEAHEMIEQLKTDEYAPEYELGAIITVKVLEIKERGANVELHPNLSP</sequence>
<evidence type="ECO:0000256" key="5">
    <source>
        <dbReference type="PROSITE-ProRule" id="PRU00117"/>
    </source>
</evidence>
<dbReference type="Proteomes" id="UP000318571">
    <property type="component" value="Chromosome 12"/>
</dbReference>
<dbReference type="InterPro" id="IPR004088">
    <property type="entry name" value="KH_dom_type_1"/>
</dbReference>
<dbReference type="PANTHER" id="PTHR11252:SF0">
    <property type="entry name" value="POLYRIBONUCLEOTIDE NUCLEOTIDYLTRANSFERASE 1, MITOCHONDRIAL"/>
    <property type="match status" value="1"/>
</dbReference>
<protein>
    <recommendedName>
        <fullName evidence="4">Polynucleotide phosphorylase 1</fullName>
    </recommendedName>
</protein>
<dbReference type="FunFam" id="3.30.1370.10:FF:000001">
    <property type="entry name" value="Polyribonucleotide nucleotidyltransferase"/>
    <property type="match status" value="1"/>
</dbReference>
<dbReference type="SUPFAM" id="SSF55666">
    <property type="entry name" value="Ribonuclease PH domain 2-like"/>
    <property type="match status" value="1"/>
</dbReference>
<keyword evidence="8" id="KW-1185">Reference proteome</keyword>
<dbReference type="GO" id="GO:0005739">
    <property type="term" value="C:mitochondrion"/>
    <property type="evidence" value="ECO:0007669"/>
    <property type="project" value="TreeGrafter"/>
</dbReference>
<dbReference type="InterPro" id="IPR036612">
    <property type="entry name" value="KH_dom_type_1_sf"/>
</dbReference>
<keyword evidence="2" id="KW-0548">Nucleotidyltransferase</keyword>
<name>A0A553PSV6_TIGCA</name>
<dbReference type="InterPro" id="IPR027408">
    <property type="entry name" value="PNPase/RNase_PH_dom_sf"/>
</dbReference>
<dbReference type="GO" id="GO:0004654">
    <property type="term" value="F:polyribonucleotide nucleotidyltransferase activity"/>
    <property type="evidence" value="ECO:0007669"/>
    <property type="project" value="InterPro"/>
</dbReference>
<dbReference type="GO" id="GO:0000965">
    <property type="term" value="P:mitochondrial RNA 3'-end processing"/>
    <property type="evidence" value="ECO:0007669"/>
    <property type="project" value="TreeGrafter"/>
</dbReference>
<organism evidence="7 8">
    <name type="scientific">Tigriopus californicus</name>
    <name type="common">Marine copepod</name>
    <dbReference type="NCBI Taxonomy" id="6832"/>
    <lineage>
        <taxon>Eukaryota</taxon>
        <taxon>Metazoa</taxon>
        <taxon>Ecdysozoa</taxon>
        <taxon>Arthropoda</taxon>
        <taxon>Crustacea</taxon>
        <taxon>Multicrustacea</taxon>
        <taxon>Hexanauplia</taxon>
        <taxon>Copepoda</taxon>
        <taxon>Harpacticoida</taxon>
        <taxon>Harpacticidae</taxon>
        <taxon>Tigriopus</taxon>
    </lineage>
</organism>
<dbReference type="InterPro" id="IPR036456">
    <property type="entry name" value="PNPase_PH_RNA-bd_sf"/>
</dbReference>
<dbReference type="InterPro" id="IPR004087">
    <property type="entry name" value="KH_dom"/>
</dbReference>
<comment type="caution">
    <text evidence="7">The sequence shown here is derived from an EMBL/GenBank/DDBJ whole genome shotgun (WGS) entry which is preliminary data.</text>
</comment>
<feature type="domain" description="K Homology" evidence="6">
    <location>
        <begin position="339"/>
        <end position="405"/>
    </location>
</feature>
<dbReference type="GO" id="GO:0000958">
    <property type="term" value="P:mitochondrial mRNA catabolic process"/>
    <property type="evidence" value="ECO:0007669"/>
    <property type="project" value="TreeGrafter"/>
</dbReference>
<dbReference type="Pfam" id="PF01138">
    <property type="entry name" value="RNase_PH"/>
    <property type="match status" value="1"/>
</dbReference>
<evidence type="ECO:0000259" key="6">
    <source>
        <dbReference type="SMART" id="SM00322"/>
    </source>
</evidence>
<dbReference type="Gene3D" id="3.30.1370.10">
    <property type="entry name" value="K Homology domain, type 1"/>
    <property type="match status" value="1"/>
</dbReference>
<dbReference type="SMART" id="SM00322">
    <property type="entry name" value="KH"/>
    <property type="match status" value="1"/>
</dbReference>
<evidence type="ECO:0000313" key="8">
    <source>
        <dbReference type="Proteomes" id="UP000318571"/>
    </source>
</evidence>
<keyword evidence="1" id="KW-0808">Transferase</keyword>
<dbReference type="GO" id="GO:0005829">
    <property type="term" value="C:cytosol"/>
    <property type="evidence" value="ECO:0007669"/>
    <property type="project" value="TreeGrafter"/>
</dbReference>
<dbReference type="OMA" id="IMEINDR"/>
<reference evidence="7 8" key="1">
    <citation type="journal article" date="2018" name="Nat. Ecol. Evol.">
        <title>Genomic signatures of mitonuclear coevolution across populations of Tigriopus californicus.</title>
        <authorList>
            <person name="Barreto F.S."/>
            <person name="Watson E.T."/>
            <person name="Lima T.G."/>
            <person name="Willett C.S."/>
            <person name="Edmands S."/>
            <person name="Li W."/>
            <person name="Burton R.S."/>
        </authorList>
    </citation>
    <scope>NUCLEOTIDE SEQUENCE [LARGE SCALE GENOMIC DNA]</scope>
    <source>
        <strain evidence="7 8">San Diego</strain>
    </source>
</reference>
<evidence type="ECO:0000256" key="4">
    <source>
        <dbReference type="ARBA" id="ARBA00031451"/>
    </source>
</evidence>
<dbReference type="EMBL" id="VCGU01000001">
    <property type="protein sequence ID" value="TRY80761.1"/>
    <property type="molecule type" value="Genomic_DNA"/>
</dbReference>
<dbReference type="PROSITE" id="PS50084">
    <property type="entry name" value="KH_TYPE_1"/>
    <property type="match status" value="1"/>
</dbReference>
<evidence type="ECO:0000256" key="3">
    <source>
        <dbReference type="ARBA" id="ARBA00022884"/>
    </source>
</evidence>
<dbReference type="AlphaFoldDB" id="A0A553PSV6"/>
<dbReference type="CDD" id="cd09033">
    <property type="entry name" value="KH-I_PNPT1"/>
    <property type="match status" value="1"/>
</dbReference>
<dbReference type="PANTHER" id="PTHR11252">
    <property type="entry name" value="POLYRIBONUCLEOTIDE NUCLEOTIDYLTRANSFERASE"/>
    <property type="match status" value="1"/>
</dbReference>
<feature type="non-terminal residue" evidence="7">
    <location>
        <position position="440"/>
    </location>
</feature>
<evidence type="ECO:0000256" key="2">
    <source>
        <dbReference type="ARBA" id="ARBA00022695"/>
    </source>
</evidence>
<evidence type="ECO:0000256" key="1">
    <source>
        <dbReference type="ARBA" id="ARBA00022679"/>
    </source>
</evidence>
<dbReference type="SUPFAM" id="SSF54211">
    <property type="entry name" value="Ribosomal protein S5 domain 2-like"/>
    <property type="match status" value="1"/>
</dbReference>
<proteinExistence type="predicted"/>
<evidence type="ECO:0000313" key="7">
    <source>
        <dbReference type="EMBL" id="TRY80761.1"/>
    </source>
</evidence>
<dbReference type="STRING" id="6832.A0A553PSV6"/>
<dbReference type="GO" id="GO:0003723">
    <property type="term" value="F:RNA binding"/>
    <property type="evidence" value="ECO:0007669"/>
    <property type="project" value="UniProtKB-UniRule"/>
</dbReference>
<keyword evidence="3 5" id="KW-0694">RNA-binding</keyword>
<dbReference type="InterPro" id="IPR020568">
    <property type="entry name" value="Ribosomal_Su5_D2-typ_SF"/>
</dbReference>
<dbReference type="InterPro" id="IPR012162">
    <property type="entry name" value="PNPase"/>
</dbReference>
<dbReference type="InterPro" id="IPR001247">
    <property type="entry name" value="ExoRNase_PH_dom1"/>
</dbReference>
<dbReference type="Pfam" id="PF00013">
    <property type="entry name" value="KH_1"/>
    <property type="match status" value="1"/>
</dbReference>
<gene>
    <name evidence="7" type="ORF">TCAL_13739</name>
</gene>
<dbReference type="SUPFAM" id="SSF54791">
    <property type="entry name" value="Eukaryotic type KH-domain (KH-domain type I)"/>
    <property type="match status" value="1"/>
</dbReference>